<organism evidence="1 2">
    <name type="scientific">Mycolicibacterium phlei DSM 43239 = CCUG 21000</name>
    <dbReference type="NCBI Taxonomy" id="1226750"/>
    <lineage>
        <taxon>Bacteria</taxon>
        <taxon>Bacillati</taxon>
        <taxon>Actinomycetota</taxon>
        <taxon>Actinomycetes</taxon>
        <taxon>Mycobacteriales</taxon>
        <taxon>Mycobacteriaceae</taxon>
        <taxon>Mycolicibacterium</taxon>
    </lineage>
</organism>
<dbReference type="Proteomes" id="UP000325690">
    <property type="component" value="Unassembled WGS sequence"/>
</dbReference>
<dbReference type="AlphaFoldDB" id="A0A5N5USW2"/>
<dbReference type="EMBL" id="ANBP01000044">
    <property type="protein sequence ID" value="KAB7752665.1"/>
    <property type="molecule type" value="Genomic_DNA"/>
</dbReference>
<name>A0A5N5USW2_MYCPH</name>
<protein>
    <submittedName>
        <fullName evidence="1">Uncharacterized protein</fullName>
    </submittedName>
</protein>
<proteinExistence type="predicted"/>
<accession>A0A5N5USW2</accession>
<evidence type="ECO:0000313" key="1">
    <source>
        <dbReference type="EMBL" id="KAB7752665.1"/>
    </source>
</evidence>
<reference evidence="1 2" key="1">
    <citation type="submission" date="2012-10" db="EMBL/GenBank/DDBJ databases">
        <title>The draft sequence of the Mycobacterium pheli genome.</title>
        <authorList>
            <person name="Pettersson B.M.F."/>
            <person name="Das S."/>
            <person name="Dasgupta S."/>
            <person name="Bhattacharya A."/>
            <person name="Kirsebom L.A."/>
        </authorList>
    </citation>
    <scope>NUCLEOTIDE SEQUENCE [LARGE SCALE GENOMIC DNA]</scope>
    <source>
        <strain evidence="1 2">CCUG 21000</strain>
    </source>
</reference>
<evidence type="ECO:0000313" key="2">
    <source>
        <dbReference type="Proteomes" id="UP000325690"/>
    </source>
</evidence>
<gene>
    <name evidence="1" type="ORF">MPHL21000_21125</name>
</gene>
<keyword evidence="2" id="KW-1185">Reference proteome</keyword>
<comment type="caution">
    <text evidence="1">The sequence shown here is derived from an EMBL/GenBank/DDBJ whole genome shotgun (WGS) entry which is preliminary data.</text>
</comment>
<sequence length="29" mass="3256">MPSGRVAAVWLLFQPTTSAPGRVPYWNPR</sequence>